<dbReference type="PANTHER" id="PTHR30269:SF23">
    <property type="entry name" value="MEMBRANE TRANSPORTER PROTEIN YDHB-RELATED"/>
    <property type="match status" value="1"/>
</dbReference>
<accession>A0A381PS99</accession>
<dbReference type="PANTHER" id="PTHR30269">
    <property type="entry name" value="TRANSMEMBRANE PROTEIN YFCA"/>
    <property type="match status" value="1"/>
</dbReference>
<evidence type="ECO:0000256" key="6">
    <source>
        <dbReference type="ARBA" id="ARBA00023136"/>
    </source>
</evidence>
<dbReference type="InterPro" id="IPR052017">
    <property type="entry name" value="TSUP"/>
</dbReference>
<evidence type="ECO:0008006" key="9">
    <source>
        <dbReference type="Google" id="ProtNLM"/>
    </source>
</evidence>
<name>A0A381PS99_9ZZZZ</name>
<gene>
    <name evidence="8" type="ORF">METZ01_LOCUS21753</name>
</gene>
<keyword evidence="5 7" id="KW-1133">Transmembrane helix</keyword>
<comment type="subcellular location">
    <subcellularLocation>
        <location evidence="1">Cell membrane</location>
        <topology evidence="1">Multi-pass membrane protein</topology>
    </subcellularLocation>
</comment>
<evidence type="ECO:0000256" key="3">
    <source>
        <dbReference type="ARBA" id="ARBA00022475"/>
    </source>
</evidence>
<evidence type="ECO:0000256" key="4">
    <source>
        <dbReference type="ARBA" id="ARBA00022692"/>
    </source>
</evidence>
<feature type="transmembrane region" description="Helical" evidence="7">
    <location>
        <begin position="40"/>
        <end position="65"/>
    </location>
</feature>
<evidence type="ECO:0000313" key="8">
    <source>
        <dbReference type="EMBL" id="SUZ68899.1"/>
    </source>
</evidence>
<keyword evidence="3" id="KW-1003">Cell membrane</keyword>
<protein>
    <recommendedName>
        <fullName evidence="9">Membrane transporter protein</fullName>
    </recommendedName>
</protein>
<evidence type="ECO:0000256" key="2">
    <source>
        <dbReference type="ARBA" id="ARBA00022448"/>
    </source>
</evidence>
<dbReference type="GO" id="GO:0005886">
    <property type="term" value="C:plasma membrane"/>
    <property type="evidence" value="ECO:0007669"/>
    <property type="project" value="UniProtKB-SubCell"/>
</dbReference>
<organism evidence="8">
    <name type="scientific">marine metagenome</name>
    <dbReference type="NCBI Taxonomy" id="408172"/>
    <lineage>
        <taxon>unclassified sequences</taxon>
        <taxon>metagenomes</taxon>
        <taxon>ecological metagenomes</taxon>
    </lineage>
</organism>
<evidence type="ECO:0000256" key="5">
    <source>
        <dbReference type="ARBA" id="ARBA00022989"/>
    </source>
</evidence>
<evidence type="ECO:0000256" key="7">
    <source>
        <dbReference type="SAM" id="Phobius"/>
    </source>
</evidence>
<feature type="transmembrane region" description="Helical" evidence="7">
    <location>
        <begin position="107"/>
        <end position="129"/>
    </location>
</feature>
<dbReference type="EMBL" id="UINC01001047">
    <property type="protein sequence ID" value="SUZ68899.1"/>
    <property type="molecule type" value="Genomic_DNA"/>
</dbReference>
<keyword evidence="2" id="KW-0813">Transport</keyword>
<feature type="transmembrane region" description="Helical" evidence="7">
    <location>
        <begin position="290"/>
        <end position="308"/>
    </location>
</feature>
<feature type="transmembrane region" description="Helical" evidence="7">
    <location>
        <begin position="199"/>
        <end position="227"/>
    </location>
</feature>
<dbReference type="Pfam" id="PF01925">
    <property type="entry name" value="TauE"/>
    <property type="match status" value="1"/>
</dbReference>
<keyword evidence="6 7" id="KW-0472">Membrane</keyword>
<dbReference type="AlphaFoldDB" id="A0A381PS99"/>
<sequence>MKKSILVKFSLIPALLLIPTILWAASTEISGMPWWGWPTALFFTTFFMGVFGVMAGIGGGVLFVPLVSGFFPFHIDFVRGAGLFIALGSSLAAAPHLLEKNLASLKLALPAALIASAFAIVGAFLGLWLSALNPAYIHGSLGLTIIAIVFIMLFAKNTENPEVSRGNKLTELLQINGIYTEETTGKEVSWTVHHTKRGMFGFVVVGLLAGIFGLGAGWANVPILNLLMGAPVKVAVATSSFALSITDSTAAWIYMNKGAVLPIIVVPSMVGIMLGARIGSKLLPKVKPTVIRYIVITVLLLAGVRSLLKAFGI</sequence>
<proteinExistence type="predicted"/>
<reference evidence="8" key="1">
    <citation type="submission" date="2018-05" db="EMBL/GenBank/DDBJ databases">
        <authorList>
            <person name="Lanie J.A."/>
            <person name="Ng W.-L."/>
            <person name="Kazmierczak K.M."/>
            <person name="Andrzejewski T.M."/>
            <person name="Davidsen T.M."/>
            <person name="Wayne K.J."/>
            <person name="Tettelin H."/>
            <person name="Glass J.I."/>
            <person name="Rusch D."/>
            <person name="Podicherti R."/>
            <person name="Tsui H.-C.T."/>
            <person name="Winkler M.E."/>
        </authorList>
    </citation>
    <scope>NUCLEOTIDE SEQUENCE</scope>
</reference>
<evidence type="ECO:0000256" key="1">
    <source>
        <dbReference type="ARBA" id="ARBA00004651"/>
    </source>
</evidence>
<feature type="transmembrane region" description="Helical" evidence="7">
    <location>
        <begin position="260"/>
        <end position="278"/>
    </location>
</feature>
<keyword evidence="4 7" id="KW-0812">Transmembrane</keyword>
<dbReference type="InterPro" id="IPR002781">
    <property type="entry name" value="TM_pro_TauE-like"/>
</dbReference>
<feature type="transmembrane region" description="Helical" evidence="7">
    <location>
        <begin position="136"/>
        <end position="155"/>
    </location>
</feature>
<feature type="transmembrane region" description="Helical" evidence="7">
    <location>
        <begin position="77"/>
        <end position="95"/>
    </location>
</feature>